<dbReference type="PANTHER" id="PTHR30213">
    <property type="entry name" value="INNER MEMBRANE PROTEIN YHJD"/>
    <property type="match status" value="1"/>
</dbReference>
<evidence type="ECO:0000256" key="1">
    <source>
        <dbReference type="ARBA" id="ARBA00004651"/>
    </source>
</evidence>
<keyword evidence="5 7" id="KW-0472">Membrane</keyword>
<feature type="transmembrane region" description="Helical" evidence="7">
    <location>
        <begin position="27"/>
        <end position="51"/>
    </location>
</feature>
<dbReference type="EMBL" id="CP002062">
    <property type="protein sequence ID" value="ADJ14128.1"/>
    <property type="molecule type" value="Genomic_DNA"/>
</dbReference>
<feature type="region of interest" description="Disordered" evidence="6">
    <location>
        <begin position="263"/>
        <end position="322"/>
    </location>
</feature>
<dbReference type="AlphaFoldDB" id="D8J815"/>
<name>D8J815_HALJB</name>
<dbReference type="PANTHER" id="PTHR30213:SF0">
    <property type="entry name" value="UPF0761 MEMBRANE PROTEIN YIHY"/>
    <property type="match status" value="1"/>
</dbReference>
<dbReference type="eggNOG" id="arCOG07870">
    <property type="taxonomic scope" value="Archaea"/>
</dbReference>
<feature type="transmembrane region" description="Helical" evidence="7">
    <location>
        <begin position="158"/>
        <end position="181"/>
    </location>
</feature>
<evidence type="ECO:0000256" key="6">
    <source>
        <dbReference type="SAM" id="MobiDB-lite"/>
    </source>
</evidence>
<organism evidence="8 10">
    <name type="scientific">Halalkalicoccus jeotgali (strain DSM 18796 / CECT 7217 / JCM 14584 / KCTC 4019 / B3)</name>
    <dbReference type="NCBI Taxonomy" id="795797"/>
    <lineage>
        <taxon>Archaea</taxon>
        <taxon>Methanobacteriati</taxon>
        <taxon>Methanobacteriota</taxon>
        <taxon>Stenosarchaea group</taxon>
        <taxon>Halobacteria</taxon>
        <taxon>Halobacteriales</taxon>
        <taxon>Halococcaceae</taxon>
        <taxon>Halalkalicoccus</taxon>
    </lineage>
</organism>
<evidence type="ECO:0000256" key="5">
    <source>
        <dbReference type="ARBA" id="ARBA00023136"/>
    </source>
</evidence>
<keyword evidence="2" id="KW-1003">Cell membrane</keyword>
<feature type="transmembrane region" description="Helical" evidence="7">
    <location>
        <begin position="226"/>
        <end position="250"/>
    </location>
</feature>
<dbReference type="EMBL" id="AOHV01000040">
    <property type="protein sequence ID" value="ELY34690.1"/>
    <property type="molecule type" value="Genomic_DNA"/>
</dbReference>
<dbReference type="eggNOG" id="arCOG04965">
    <property type="taxonomic scope" value="Archaea"/>
</dbReference>
<dbReference type="Proteomes" id="UP000000390">
    <property type="component" value="Chromosome"/>
</dbReference>
<evidence type="ECO:0000313" key="11">
    <source>
        <dbReference type="Proteomes" id="UP000011645"/>
    </source>
</evidence>
<comment type="subcellular location">
    <subcellularLocation>
        <location evidence="1">Cell membrane</location>
        <topology evidence="1">Multi-pass membrane protein</topology>
    </subcellularLocation>
</comment>
<evidence type="ECO:0000313" key="9">
    <source>
        <dbReference type="EMBL" id="ELY34690.1"/>
    </source>
</evidence>
<feature type="transmembrane region" description="Helical" evidence="7">
    <location>
        <begin position="410"/>
        <end position="430"/>
    </location>
</feature>
<gene>
    <name evidence="8" type="ordered locus">HacjB3_03685</name>
    <name evidence="9" type="ORF">C497_15608</name>
</gene>
<keyword evidence="3 7" id="KW-0812">Transmembrane</keyword>
<accession>D8J815</accession>
<proteinExistence type="predicted"/>
<dbReference type="Proteomes" id="UP000011645">
    <property type="component" value="Unassembled WGS sequence"/>
</dbReference>
<dbReference type="NCBIfam" id="TIGR00765">
    <property type="entry name" value="yihY_not_rbn"/>
    <property type="match status" value="1"/>
</dbReference>
<dbReference type="OrthoDB" id="202693at2157"/>
<evidence type="ECO:0000256" key="3">
    <source>
        <dbReference type="ARBA" id="ARBA00022692"/>
    </source>
</evidence>
<reference evidence="8 10" key="1">
    <citation type="journal article" date="2010" name="J. Bacteriol.">
        <title>Complete genome sequence of Halalkalicoccus jeotgali B3(T), an extremely halophilic archaeon.</title>
        <authorList>
            <person name="Roh S.W."/>
            <person name="Nam Y.D."/>
            <person name="Nam S.H."/>
            <person name="Choi S.H."/>
            <person name="Park H.S."/>
            <person name="Bae J.W."/>
        </authorList>
    </citation>
    <scope>NUCLEOTIDE SEQUENCE [LARGE SCALE GENOMIC DNA]</scope>
    <source>
        <strain evidence="8">B3</strain>
        <strain evidence="10">DSM 18796 / CECT 7217 / JCM 14584 / KCTC 4019 / B3</strain>
    </source>
</reference>
<dbReference type="STRING" id="795797.HacjB3_03685"/>
<dbReference type="GO" id="GO:0005886">
    <property type="term" value="C:plasma membrane"/>
    <property type="evidence" value="ECO:0007669"/>
    <property type="project" value="UniProtKB-SubCell"/>
</dbReference>
<feature type="transmembrane region" description="Helical" evidence="7">
    <location>
        <begin position="130"/>
        <end position="152"/>
    </location>
</feature>
<reference evidence="9 11" key="2">
    <citation type="journal article" date="2014" name="PLoS Genet.">
        <title>Phylogenetically driven sequencing of extremely halophilic archaea reveals strategies for static and dynamic osmo-response.</title>
        <authorList>
            <person name="Becker E.A."/>
            <person name="Seitzer P.M."/>
            <person name="Tritt A."/>
            <person name="Larsen D."/>
            <person name="Krusor M."/>
            <person name="Yao A.I."/>
            <person name="Wu D."/>
            <person name="Madern D."/>
            <person name="Eisen J.A."/>
            <person name="Darling A.E."/>
            <person name="Facciotti M.T."/>
        </authorList>
    </citation>
    <scope>NUCLEOTIDE SEQUENCE [LARGE SCALE GENOMIC DNA]</scope>
    <source>
        <strain evidence="9">B3</strain>
        <strain evidence="11">DSM 18796 / CECT 7217 / JCM 14584 / KCTC 4019 / B3</strain>
    </source>
</reference>
<dbReference type="PATRIC" id="fig|795797.18.peg.739"/>
<keyword evidence="11" id="KW-1185">Reference proteome</keyword>
<feature type="transmembrane region" description="Helical" evidence="7">
    <location>
        <begin position="376"/>
        <end position="404"/>
    </location>
</feature>
<keyword evidence="4 7" id="KW-1133">Transmembrane helix</keyword>
<evidence type="ECO:0000256" key="4">
    <source>
        <dbReference type="ARBA" id="ARBA00022989"/>
    </source>
</evidence>
<dbReference type="Pfam" id="PF03631">
    <property type="entry name" value="Virul_fac_BrkB"/>
    <property type="match status" value="1"/>
</dbReference>
<feature type="transmembrane region" description="Helical" evidence="7">
    <location>
        <begin position="193"/>
        <end position="214"/>
    </location>
</feature>
<dbReference type="HOGENOM" id="CLU_045539_1_1_2"/>
<dbReference type="RefSeq" id="WP_008417907.1">
    <property type="nucleotide sequence ID" value="NZ_AOHV01000040.1"/>
</dbReference>
<evidence type="ECO:0000256" key="2">
    <source>
        <dbReference type="ARBA" id="ARBA00022475"/>
    </source>
</evidence>
<evidence type="ECO:0000313" key="10">
    <source>
        <dbReference type="Proteomes" id="UP000000390"/>
    </source>
</evidence>
<dbReference type="InterPro" id="IPR017039">
    <property type="entry name" value="Virul_fac_BrkB"/>
</dbReference>
<evidence type="ECO:0000256" key="7">
    <source>
        <dbReference type="SAM" id="Phobius"/>
    </source>
</evidence>
<protein>
    <submittedName>
        <fullName evidence="8">Ribonuclease BN</fullName>
    </submittedName>
</protein>
<sequence length="442" mass="46672">MTSAVGVGREVVEEVRENEATFLAASIAYYAFVSLIPLLLFTFAAVSAVGGQEFANQILDRTSAFLAPAGQEAIEGAITGETGRGGATIAGSVVLLWSALKLFRGLDTAFSIIYDSGLDKSIVGQIANALIVFLSILLAIVGMLVLGTVFALVPTIPFIGYVTPLFALIALSVVFLPMYYFMPDVEGLTVRDAIPGAVLAGVGWALLQSVFGIYASNAGQYEAYGVIGGILLLLTWLYIGGVLIILGAVLNSVLMNRDNDADGAGEELTETTEATDGSGARKASDSRGPDPDIGAEADGTTDSTRTASEEAGTGKRGPAPDVVGLQDEVRSLRTDLDTFRDDIESKTVDKEDVESDLKKYVRKRVRRGHATGWGPYLVLLYGTIMTLGAFFFLSGLVAIAAMIVLWLSTLGLYVVMVTVGTGLGVLGFPGRVNDAIRNWRGD</sequence>
<evidence type="ECO:0000313" key="8">
    <source>
        <dbReference type="EMBL" id="ADJ14128.1"/>
    </source>
</evidence>
<dbReference type="KEGG" id="hje:HacjB3_03685"/>